<dbReference type="HOGENOM" id="CLU_554282_0_0_1"/>
<evidence type="ECO:0000256" key="1">
    <source>
        <dbReference type="SAM" id="MobiDB-lite"/>
    </source>
</evidence>
<name>M3Z6N7_MUSPF</name>
<dbReference type="AlphaFoldDB" id="M3Z6N7"/>
<organism evidence="2">
    <name type="scientific">Mustela putorius furo</name>
    <name type="common">European domestic ferret</name>
    <name type="synonym">Mustela furo</name>
    <dbReference type="NCBI Taxonomy" id="9669"/>
    <lineage>
        <taxon>Eukaryota</taxon>
        <taxon>Metazoa</taxon>
        <taxon>Chordata</taxon>
        <taxon>Craniata</taxon>
        <taxon>Vertebrata</taxon>
        <taxon>Euteleostomi</taxon>
        <taxon>Mammalia</taxon>
        <taxon>Eutheria</taxon>
        <taxon>Laurasiatheria</taxon>
        <taxon>Carnivora</taxon>
        <taxon>Caniformia</taxon>
        <taxon>Musteloidea</taxon>
        <taxon>Mustelidae</taxon>
        <taxon>Mustelinae</taxon>
        <taxon>Mustela</taxon>
    </lineage>
</organism>
<protein>
    <submittedName>
        <fullName evidence="2">Uncharacterized protein</fullName>
    </submittedName>
</protein>
<sequence>MRSLLVTKDQAQGPGAARGLTGHVCVAGAAGCLWGQPAELSGTERWGAPVTAAHVHANPMGSQNAPSFTLAKAGGKVLSKGREGRCSPLTRVGTPASRPVPTQLEQPLGGLQAAVQRESQVVDLLCSQAAEEVHARVEVAGQAGPRQAVDECLQGLQEALPQGCLGPVCLGLPQAQHHLAQVAPVQPPQGRVAAADPAQQPQQPPAGPGVAVIQGPQPGSLCGIPVLQPQVPSQPLQGPGQKEGIFGGSSRDRQQHSDRELQALVLHLEQQLLRGHAGPDQAPEEAADGRPVDGGGQGLAEQLQQDAGREVAAHQEAVPGAAPAGTELQLSPAHSPAARVPGHSVQPRHQAPQALLEHHGNQQTHTVGRPCLQPIIERPTGHQRPEGQFRELVPQVSLQLKGNVAGQLFGQSDVGRWDGHVVPLECQQLLLERQAQRCWGAKRRRHLRTGVCGPLCRTKGSGTTLADPIRSQESSTHVSVAGDLAQPRSLGG</sequence>
<dbReference type="PROSITE" id="PS51257">
    <property type="entry name" value="PROKAR_LIPOPROTEIN"/>
    <property type="match status" value="1"/>
</dbReference>
<feature type="compositionally biased region" description="Low complexity" evidence="1">
    <location>
        <begin position="192"/>
        <end position="201"/>
    </location>
</feature>
<proteinExistence type="predicted"/>
<reference evidence="2" key="1">
    <citation type="submission" date="2024-06" db="UniProtKB">
        <authorList>
            <consortium name="Ensembl"/>
        </authorList>
    </citation>
    <scope>IDENTIFICATION</scope>
</reference>
<feature type="region of interest" description="Disordered" evidence="1">
    <location>
        <begin position="463"/>
        <end position="492"/>
    </location>
</feature>
<dbReference type="EMBL" id="AEYP01089335">
    <property type="status" value="NOT_ANNOTATED_CDS"/>
    <property type="molecule type" value="Genomic_DNA"/>
</dbReference>
<accession>M3Z6N7</accession>
<dbReference type="Ensembl" id="ENSMPUT00000019529.1">
    <property type="protein sequence ID" value="ENSMPUP00000019250.1"/>
    <property type="gene ID" value="ENSMPUG00000019377.1"/>
</dbReference>
<feature type="region of interest" description="Disordered" evidence="1">
    <location>
        <begin position="274"/>
        <end position="350"/>
    </location>
</feature>
<feature type="region of interest" description="Disordered" evidence="1">
    <location>
        <begin position="186"/>
        <end position="257"/>
    </location>
</feature>
<evidence type="ECO:0000313" key="2">
    <source>
        <dbReference type="Ensembl" id="ENSMPUP00000019250.1"/>
    </source>
</evidence>
<dbReference type="InParanoid" id="M3Z6N7"/>
<feature type="compositionally biased region" description="Low complexity" evidence="1">
    <location>
        <begin position="225"/>
        <end position="240"/>
    </location>
</feature>